<dbReference type="KEGG" id="rhp:LPB142_09045"/>
<dbReference type="AlphaFoldDB" id="A0A1D9MCB2"/>
<gene>
    <name evidence="2" type="ORF">LPB142_09045</name>
</gene>
<keyword evidence="1" id="KW-0812">Transmembrane</keyword>
<sequence>MDPVQEKILANPRFKELVARRNRFSFTLTALTLLVFGAYNVMAIFAPTFFAKPFLGLTIWSYGLICGFFVLGFSFLVTGIYTRRANGEFDALLKETLRN</sequence>
<accession>A0A1D9MCB2</accession>
<keyword evidence="3" id="KW-1185">Reference proteome</keyword>
<keyword evidence="1" id="KW-0472">Membrane</keyword>
<proteinExistence type="predicted"/>
<evidence type="ECO:0000313" key="3">
    <source>
        <dbReference type="Proteomes" id="UP000176562"/>
    </source>
</evidence>
<feature type="transmembrane region" description="Helical" evidence="1">
    <location>
        <begin position="59"/>
        <end position="81"/>
    </location>
</feature>
<organism evidence="2 3">
    <name type="scientific">Rhodobacter xanthinilyticus</name>
    <dbReference type="NCBI Taxonomy" id="1850250"/>
    <lineage>
        <taxon>Bacteria</taxon>
        <taxon>Pseudomonadati</taxon>
        <taxon>Pseudomonadota</taxon>
        <taxon>Alphaproteobacteria</taxon>
        <taxon>Rhodobacterales</taxon>
        <taxon>Rhodobacter group</taxon>
        <taxon>Rhodobacter</taxon>
    </lineage>
</organism>
<protein>
    <recommendedName>
        <fullName evidence="4">DUF485 domain-containing protein</fullName>
    </recommendedName>
</protein>
<dbReference type="PANTHER" id="PTHR38598">
    <property type="entry name" value="INNER MEMBRANE PROTEIN YJCH"/>
    <property type="match status" value="1"/>
</dbReference>
<dbReference type="GO" id="GO:0005886">
    <property type="term" value="C:plasma membrane"/>
    <property type="evidence" value="ECO:0007669"/>
    <property type="project" value="TreeGrafter"/>
</dbReference>
<feature type="transmembrane region" description="Helical" evidence="1">
    <location>
        <begin position="24"/>
        <end position="47"/>
    </location>
</feature>
<dbReference type="RefSeq" id="WP_071166174.1">
    <property type="nucleotide sequence ID" value="NZ_CP017781.1"/>
</dbReference>
<dbReference type="InterPro" id="IPR007436">
    <property type="entry name" value="DUF485"/>
</dbReference>
<dbReference type="Pfam" id="PF04341">
    <property type="entry name" value="DUF485"/>
    <property type="match status" value="1"/>
</dbReference>
<dbReference type="InterPro" id="IPR052959">
    <property type="entry name" value="Inner_membrane_assoc"/>
</dbReference>
<dbReference type="EMBL" id="CP017781">
    <property type="protein sequence ID" value="AOZ69438.1"/>
    <property type="molecule type" value="Genomic_DNA"/>
</dbReference>
<evidence type="ECO:0000256" key="1">
    <source>
        <dbReference type="SAM" id="Phobius"/>
    </source>
</evidence>
<dbReference type="Proteomes" id="UP000176562">
    <property type="component" value="Chromosome"/>
</dbReference>
<keyword evidence="1" id="KW-1133">Transmembrane helix</keyword>
<name>A0A1D9MCB2_9RHOB</name>
<evidence type="ECO:0000313" key="2">
    <source>
        <dbReference type="EMBL" id="AOZ69438.1"/>
    </source>
</evidence>
<reference evidence="2 3" key="1">
    <citation type="submission" date="2016-10" db="EMBL/GenBank/DDBJ databases">
        <title>Rhodobacter sp. LPB0142, isolated from sea water.</title>
        <authorList>
            <person name="Kim E."/>
            <person name="Yi H."/>
        </authorList>
    </citation>
    <scope>NUCLEOTIDE SEQUENCE [LARGE SCALE GENOMIC DNA]</scope>
    <source>
        <strain evidence="2 3">LPB0142</strain>
    </source>
</reference>
<dbReference type="STRING" id="1850250.LPB142_09045"/>
<dbReference type="PANTHER" id="PTHR38598:SF1">
    <property type="entry name" value="INNER MEMBRANE PROTEIN YJCH"/>
    <property type="match status" value="1"/>
</dbReference>
<evidence type="ECO:0008006" key="4">
    <source>
        <dbReference type="Google" id="ProtNLM"/>
    </source>
</evidence>